<name>A0A2P5GLJ3_9ENTR</name>
<proteinExistence type="predicted"/>
<dbReference type="InterPro" id="IPR007829">
    <property type="entry name" value="TM2"/>
</dbReference>
<evidence type="ECO:0000256" key="1">
    <source>
        <dbReference type="ARBA" id="ARBA00004141"/>
    </source>
</evidence>
<accession>A0A2P5GLJ3</accession>
<dbReference type="Proteomes" id="UP000237073">
    <property type="component" value="Unassembled WGS sequence"/>
</dbReference>
<evidence type="ECO:0000313" key="7">
    <source>
        <dbReference type="EMBL" id="POP43852.1"/>
    </source>
</evidence>
<evidence type="ECO:0000313" key="10">
    <source>
        <dbReference type="Proteomes" id="UP000247005"/>
    </source>
</evidence>
<dbReference type="Pfam" id="PF05154">
    <property type="entry name" value="TM2"/>
    <property type="match status" value="1"/>
</dbReference>
<evidence type="ECO:0000256" key="5">
    <source>
        <dbReference type="SAM" id="Phobius"/>
    </source>
</evidence>
<reference evidence="9 10" key="1">
    <citation type="submission" date="2018-01" db="EMBL/GenBank/DDBJ databases">
        <title>Superficieibacter electus gen. nov., sp. nov., an extended-spectrum beta-lactamase possessing member of the Enterobacteriaceae family, isolated from intensive care unit surfaces.</title>
        <authorList>
            <person name="Potter R.F."/>
            <person name="D'Souza A.W."/>
        </authorList>
    </citation>
    <scope>NUCLEOTIDE SEQUENCE [LARGE SCALE GENOMIC DNA]</scope>
    <source>
        <strain evidence="8 10">BP-1</strain>
        <strain evidence="7 9">BP-2</strain>
    </source>
</reference>
<dbReference type="AlphaFoldDB" id="A0A2P5GLJ3"/>
<dbReference type="GO" id="GO:0016020">
    <property type="term" value="C:membrane"/>
    <property type="evidence" value="ECO:0007669"/>
    <property type="project" value="UniProtKB-SubCell"/>
</dbReference>
<keyword evidence="9" id="KW-1185">Reference proteome</keyword>
<feature type="transmembrane region" description="Helical" evidence="5">
    <location>
        <begin position="62"/>
        <end position="87"/>
    </location>
</feature>
<dbReference type="RefSeq" id="WP_103676847.1">
    <property type="nucleotide sequence ID" value="NZ_PQGD01000015.1"/>
</dbReference>
<keyword evidence="4 5" id="KW-0472">Membrane</keyword>
<evidence type="ECO:0000256" key="4">
    <source>
        <dbReference type="ARBA" id="ARBA00023136"/>
    </source>
</evidence>
<dbReference type="EMBL" id="PQGD01000015">
    <property type="protein sequence ID" value="POP46095.1"/>
    <property type="molecule type" value="Genomic_DNA"/>
</dbReference>
<evidence type="ECO:0000313" key="9">
    <source>
        <dbReference type="Proteomes" id="UP000237073"/>
    </source>
</evidence>
<organism evidence="8 10">
    <name type="scientific">Superficieibacter electus</name>
    <dbReference type="NCBI Taxonomy" id="2022662"/>
    <lineage>
        <taxon>Bacteria</taxon>
        <taxon>Pseudomonadati</taxon>
        <taxon>Pseudomonadota</taxon>
        <taxon>Gammaproteobacteria</taxon>
        <taxon>Enterobacterales</taxon>
        <taxon>Enterobacteriaceae</taxon>
        <taxon>Superficieibacter</taxon>
    </lineage>
</organism>
<keyword evidence="3 5" id="KW-1133">Transmembrane helix</keyword>
<dbReference type="EMBL" id="PQGE01000012">
    <property type="protein sequence ID" value="POP43852.1"/>
    <property type="molecule type" value="Genomic_DNA"/>
</dbReference>
<evidence type="ECO:0000259" key="6">
    <source>
        <dbReference type="Pfam" id="PF05154"/>
    </source>
</evidence>
<dbReference type="OrthoDB" id="9816361at2"/>
<comment type="subcellular location">
    <subcellularLocation>
        <location evidence="1">Membrane</location>
        <topology evidence="1">Multi-pass membrane protein</topology>
    </subcellularLocation>
</comment>
<protein>
    <recommendedName>
        <fullName evidence="6">TM2 domain-containing protein</fullName>
    </recommendedName>
</protein>
<evidence type="ECO:0000313" key="8">
    <source>
        <dbReference type="EMBL" id="POP46095.1"/>
    </source>
</evidence>
<comment type="caution">
    <text evidence="8">The sequence shown here is derived from an EMBL/GenBank/DDBJ whole genome shotgun (WGS) entry which is preliminary data.</text>
</comment>
<feature type="domain" description="TM2" evidence="6">
    <location>
        <begin position="33"/>
        <end position="82"/>
    </location>
</feature>
<keyword evidence="2 5" id="KW-0812">Transmembrane</keyword>
<evidence type="ECO:0000256" key="3">
    <source>
        <dbReference type="ARBA" id="ARBA00022989"/>
    </source>
</evidence>
<feature type="transmembrane region" description="Helical" evidence="5">
    <location>
        <begin position="38"/>
        <end position="56"/>
    </location>
</feature>
<sequence length="98" mass="10800">MAGMVFCRGCGKEIHESANACPHCGASQVAQSSRNRTAAIFMAFFLGAFGGHKFYLGKVGMGILYLLFFWTIIPSIVAFVECIMLLCMSDDEFARKYP</sequence>
<gene>
    <name evidence="8" type="ORF">CHU32_18270</name>
    <name evidence="7" type="ORF">CHU33_14805</name>
</gene>
<evidence type="ECO:0000256" key="2">
    <source>
        <dbReference type="ARBA" id="ARBA00022692"/>
    </source>
</evidence>
<dbReference type="Proteomes" id="UP000247005">
    <property type="component" value="Unassembled WGS sequence"/>
</dbReference>